<feature type="compositionally biased region" description="Polar residues" evidence="4">
    <location>
        <begin position="349"/>
        <end position="359"/>
    </location>
</feature>
<accession>A0AAU7BI56</accession>
<dbReference type="PANTHER" id="PTHR45641">
    <property type="entry name" value="TETRATRICOPEPTIDE REPEAT PROTEIN (AFU_ORTHOLOGUE AFUA_6G03870)"/>
    <property type="match status" value="1"/>
</dbReference>
<feature type="repeat" description="TPR" evidence="3">
    <location>
        <begin position="112"/>
        <end position="145"/>
    </location>
</feature>
<feature type="region of interest" description="Disordered" evidence="4">
    <location>
        <begin position="330"/>
        <end position="370"/>
    </location>
</feature>
<reference evidence="5" key="2">
    <citation type="submission" date="2024-05" db="EMBL/GenBank/DDBJ databases">
        <authorList>
            <person name="Mellies J."/>
            <person name="Newton I."/>
        </authorList>
    </citation>
    <scope>NUCLEOTIDE SEQUENCE</scope>
    <source>
        <strain evidence="5">13.2</strain>
    </source>
</reference>
<keyword evidence="1" id="KW-0677">Repeat</keyword>
<dbReference type="Pfam" id="PF13374">
    <property type="entry name" value="TPR_10"/>
    <property type="match status" value="1"/>
</dbReference>
<protein>
    <submittedName>
        <fullName evidence="5">Tetratricopeptide repeat protein</fullName>
    </submittedName>
</protein>
<dbReference type="InterPro" id="IPR019734">
    <property type="entry name" value="TPR_rpt"/>
</dbReference>
<reference evidence="5" key="1">
    <citation type="journal article" date="2019" name="Microbiol. Resour. Announc.">
        <title>Draft Genome Sequences of Five Environmental Bacterial Isolates That Degrade Polyethylene Terephthalate Plastic.</title>
        <authorList>
            <person name="Leon-Zayas R."/>
            <person name="Roberts C."/>
            <person name="Vague M."/>
            <person name="Mellies J.L."/>
        </authorList>
    </citation>
    <scope>NUCLEOTIDE SEQUENCE</scope>
    <source>
        <strain evidence="5">13.2</strain>
    </source>
</reference>
<proteinExistence type="predicted"/>
<evidence type="ECO:0000256" key="1">
    <source>
        <dbReference type="ARBA" id="ARBA00022737"/>
    </source>
</evidence>
<keyword evidence="2 3" id="KW-0802">TPR repeat</keyword>
<dbReference type="SMART" id="SM00028">
    <property type="entry name" value="TPR"/>
    <property type="match status" value="5"/>
</dbReference>
<dbReference type="Pfam" id="PF13424">
    <property type="entry name" value="TPR_12"/>
    <property type="match status" value="1"/>
</dbReference>
<dbReference type="AlphaFoldDB" id="A0AAU7BI56"/>
<dbReference type="InterPro" id="IPR011990">
    <property type="entry name" value="TPR-like_helical_dom_sf"/>
</dbReference>
<sequence length="370" mass="41000">MRAQQYKLAIVLAFVLAAVLISCLATYRAIEGEKLSSALRSMSIALEVTKLGKISADNNQYAVAAGNLEAALQAYPTAVGYISLGYIYDELSNTDAAIVAYKKANEMNPSVSDIHNALGYLYKDAGRYELALTHLEKARSLSTPGDDTWFMATANAGNVLYEIGRKTNIPGDRSKQCEKAINEYFLPALEYRGAIKNQNLVASTLANLANCYKDTNRFADAKRAMEDAISIKRRVNANRSLADTLVNMADLLLKEKRYEEAKPYLVEAVSIFLIVQNHLGLGAAYFNLGDIMWVQGKENEAKSYYEQSIEAFSIAHVGGEYDQAPRRRLERMKNGNPPEFVKKPKGVTPCSTRTAQQPRYSPRPVSLNRP</sequence>
<gene>
    <name evidence="5" type="ORF">ABH853_03185</name>
</gene>
<organism evidence="5">
    <name type="scientific">Pseudomonas sp. 13.2</name>
    <dbReference type="NCBI Taxonomy" id="3144665"/>
    <lineage>
        <taxon>Bacteria</taxon>
        <taxon>Pseudomonadati</taxon>
        <taxon>Pseudomonadota</taxon>
        <taxon>Gammaproteobacteria</taxon>
        <taxon>Pseudomonadales</taxon>
        <taxon>Pseudomonadaceae</taxon>
        <taxon>Pseudomonas</taxon>
    </lineage>
</organism>
<dbReference type="EMBL" id="CP157179">
    <property type="protein sequence ID" value="XBG32285.1"/>
    <property type="molecule type" value="Genomic_DNA"/>
</dbReference>
<feature type="repeat" description="TPR" evidence="3">
    <location>
        <begin position="78"/>
        <end position="111"/>
    </location>
</feature>
<dbReference type="SUPFAM" id="SSF48452">
    <property type="entry name" value="TPR-like"/>
    <property type="match status" value="2"/>
</dbReference>
<name>A0AAU7BI56_9PSED</name>
<evidence type="ECO:0000256" key="2">
    <source>
        <dbReference type="ARBA" id="ARBA00022803"/>
    </source>
</evidence>
<dbReference type="Gene3D" id="1.25.40.10">
    <property type="entry name" value="Tetratricopeptide repeat domain"/>
    <property type="match status" value="2"/>
</dbReference>
<evidence type="ECO:0000256" key="3">
    <source>
        <dbReference type="PROSITE-ProRule" id="PRU00339"/>
    </source>
</evidence>
<evidence type="ECO:0000256" key="4">
    <source>
        <dbReference type="SAM" id="MobiDB-lite"/>
    </source>
</evidence>
<dbReference type="Pfam" id="PF13431">
    <property type="entry name" value="TPR_17"/>
    <property type="match status" value="1"/>
</dbReference>
<evidence type="ECO:0000313" key="5">
    <source>
        <dbReference type="EMBL" id="XBG32285.1"/>
    </source>
</evidence>
<dbReference type="PROSITE" id="PS50005">
    <property type="entry name" value="TPR"/>
    <property type="match status" value="2"/>
</dbReference>
<dbReference type="PROSITE" id="PS51257">
    <property type="entry name" value="PROKAR_LIPOPROTEIN"/>
    <property type="match status" value="1"/>
</dbReference>